<reference evidence="1" key="1">
    <citation type="journal article" date="2020" name="Stud. Mycol.">
        <title>101 Dothideomycetes genomes: a test case for predicting lifestyles and emergence of pathogens.</title>
        <authorList>
            <person name="Haridas S."/>
            <person name="Albert R."/>
            <person name="Binder M."/>
            <person name="Bloem J."/>
            <person name="Labutti K."/>
            <person name="Salamov A."/>
            <person name="Andreopoulos B."/>
            <person name="Baker S."/>
            <person name="Barry K."/>
            <person name="Bills G."/>
            <person name="Bluhm B."/>
            <person name="Cannon C."/>
            <person name="Castanera R."/>
            <person name="Culley D."/>
            <person name="Daum C."/>
            <person name="Ezra D."/>
            <person name="Gonzalez J."/>
            <person name="Henrissat B."/>
            <person name="Kuo A."/>
            <person name="Liang C."/>
            <person name="Lipzen A."/>
            <person name="Lutzoni F."/>
            <person name="Magnuson J."/>
            <person name="Mondo S."/>
            <person name="Nolan M."/>
            <person name="Ohm R."/>
            <person name="Pangilinan J."/>
            <person name="Park H.-J."/>
            <person name="Ramirez L."/>
            <person name="Alfaro M."/>
            <person name="Sun H."/>
            <person name="Tritt A."/>
            <person name="Yoshinaga Y."/>
            <person name="Zwiers L.-H."/>
            <person name="Turgeon B."/>
            <person name="Goodwin S."/>
            <person name="Spatafora J."/>
            <person name="Crous P."/>
            <person name="Grigoriev I."/>
        </authorList>
    </citation>
    <scope>NUCLEOTIDE SEQUENCE</scope>
    <source>
        <strain evidence="1">CBS 279.74</strain>
    </source>
</reference>
<gene>
    <name evidence="1" type="ORF">K504DRAFT_281982</name>
</gene>
<evidence type="ECO:0000313" key="1">
    <source>
        <dbReference type="EMBL" id="KAF2709762.1"/>
    </source>
</evidence>
<dbReference type="EMBL" id="MU005770">
    <property type="protein sequence ID" value="KAF2709762.1"/>
    <property type="molecule type" value="Genomic_DNA"/>
</dbReference>
<sequence length="97" mass="10921">MLYIDLPIILSPTTKDVPTCQYWQYVPPHSAFPLVRDVCVCTDTDRGPPPPPPARPWAQQPKQGRAFLLAEAYIQYSASTPLHRLLSPPRRLVPDSV</sequence>
<dbReference type="Proteomes" id="UP000799428">
    <property type="component" value="Unassembled WGS sequence"/>
</dbReference>
<accession>A0A6G1KBB9</accession>
<keyword evidence="2" id="KW-1185">Reference proteome</keyword>
<proteinExistence type="predicted"/>
<name>A0A6G1KBB9_9PLEO</name>
<protein>
    <submittedName>
        <fullName evidence="1">Uncharacterized protein</fullName>
    </submittedName>
</protein>
<evidence type="ECO:0000313" key="2">
    <source>
        <dbReference type="Proteomes" id="UP000799428"/>
    </source>
</evidence>
<dbReference type="AlphaFoldDB" id="A0A6G1KBB9"/>
<organism evidence="1 2">
    <name type="scientific">Pleomassaria siparia CBS 279.74</name>
    <dbReference type="NCBI Taxonomy" id="1314801"/>
    <lineage>
        <taxon>Eukaryota</taxon>
        <taxon>Fungi</taxon>
        <taxon>Dikarya</taxon>
        <taxon>Ascomycota</taxon>
        <taxon>Pezizomycotina</taxon>
        <taxon>Dothideomycetes</taxon>
        <taxon>Pleosporomycetidae</taxon>
        <taxon>Pleosporales</taxon>
        <taxon>Pleomassariaceae</taxon>
        <taxon>Pleomassaria</taxon>
    </lineage>
</organism>